<dbReference type="Proteomes" id="UP001198200">
    <property type="component" value="Unassembled WGS sequence"/>
</dbReference>
<accession>A0AAE3E1G4</accession>
<keyword evidence="3" id="KW-1185">Reference proteome</keyword>
<sequence>MFGYVTINRGELKVRELETYESYYCGLCRVLKDRYGLAGCTMLNYDMTFLGMLLSSLYEEKEEPAKRVCRPGFKRPLLKKKSKKQLSQTAVVTESLGYAADMNYMLAYHNHMDNWLDEHSFASLNMVHLMQKNYRKLAKKYPRQHKAIASYIQKLHVCEAANEKNIEAAANLTGEAMAEIYAAKDDYWQDTLRQMGYYMGKFIYLMDAYDDVEKDSKDGSYNPFKELYKQEGFEEKVRQYLELIMSCCCRAFEVLPIIDNAEIMRNILYAGVWAKYTRVTQERKKPETTGEGENKAAEKAAE</sequence>
<dbReference type="InterPro" id="IPR043740">
    <property type="entry name" value="DUF5685"/>
</dbReference>
<dbReference type="Pfam" id="PF18937">
    <property type="entry name" value="DUF5685"/>
    <property type="match status" value="1"/>
</dbReference>
<evidence type="ECO:0000313" key="3">
    <source>
        <dbReference type="Proteomes" id="UP001198200"/>
    </source>
</evidence>
<reference evidence="2 3" key="1">
    <citation type="submission" date="2021-10" db="EMBL/GenBank/DDBJ databases">
        <title>Anaerobic single-cell dispensing facilitates the cultivation of human gut bacteria.</title>
        <authorList>
            <person name="Afrizal A."/>
        </authorList>
    </citation>
    <scope>NUCLEOTIDE SEQUENCE [LARGE SCALE GENOMIC DNA]</scope>
    <source>
        <strain evidence="2 3">CLA-AA-H224</strain>
    </source>
</reference>
<feature type="region of interest" description="Disordered" evidence="1">
    <location>
        <begin position="282"/>
        <end position="302"/>
    </location>
</feature>
<name>A0AAE3E1G4_9FIRM</name>
<dbReference type="AlphaFoldDB" id="A0AAE3E1G4"/>
<dbReference type="RefSeq" id="WP_118612981.1">
    <property type="nucleotide sequence ID" value="NZ_JAJEQN010000003.1"/>
</dbReference>
<dbReference type="EMBL" id="JAJEQN010000003">
    <property type="protein sequence ID" value="MCC2220357.1"/>
    <property type="molecule type" value="Genomic_DNA"/>
</dbReference>
<organism evidence="2 3">
    <name type="scientific">Anthropogastromicrobium aceti</name>
    <dbReference type="NCBI Taxonomy" id="2981768"/>
    <lineage>
        <taxon>Bacteria</taxon>
        <taxon>Bacillati</taxon>
        <taxon>Bacillota</taxon>
        <taxon>Clostridia</taxon>
        <taxon>Lachnospirales</taxon>
        <taxon>Lachnospiraceae</taxon>
        <taxon>Anthropogastromicrobium</taxon>
    </lineage>
</organism>
<evidence type="ECO:0000313" key="2">
    <source>
        <dbReference type="EMBL" id="MCC2220357.1"/>
    </source>
</evidence>
<comment type="caution">
    <text evidence="2">The sequence shown here is derived from an EMBL/GenBank/DDBJ whole genome shotgun (WGS) entry which is preliminary data.</text>
</comment>
<gene>
    <name evidence="2" type="ORF">LKD48_01670</name>
</gene>
<proteinExistence type="predicted"/>
<protein>
    <submittedName>
        <fullName evidence="2">DUF5685 family protein</fullName>
    </submittedName>
</protein>
<evidence type="ECO:0000256" key="1">
    <source>
        <dbReference type="SAM" id="MobiDB-lite"/>
    </source>
</evidence>